<organism evidence="1 2">
    <name type="scientific">Allostreptomyces psammosilenae</name>
    <dbReference type="NCBI Taxonomy" id="1892865"/>
    <lineage>
        <taxon>Bacteria</taxon>
        <taxon>Bacillati</taxon>
        <taxon>Actinomycetota</taxon>
        <taxon>Actinomycetes</taxon>
        <taxon>Kitasatosporales</taxon>
        <taxon>Streptomycetaceae</taxon>
        <taxon>Allostreptomyces</taxon>
    </lineage>
</organism>
<dbReference type="RefSeq" id="WP_179816640.1">
    <property type="nucleotide sequence ID" value="NZ_JACBZD010000002.1"/>
</dbReference>
<dbReference type="Proteomes" id="UP000567795">
    <property type="component" value="Unassembled WGS sequence"/>
</dbReference>
<name>A0A853ABC6_9ACTN</name>
<dbReference type="AlphaFoldDB" id="A0A853ABC6"/>
<protein>
    <recommendedName>
        <fullName evidence="3">Prenyltransferase</fullName>
    </recommendedName>
</protein>
<proteinExistence type="predicted"/>
<accession>A0A853ABC6</accession>
<dbReference type="SUPFAM" id="SSF48239">
    <property type="entry name" value="Terpenoid cyclases/Protein prenyltransferases"/>
    <property type="match status" value="1"/>
</dbReference>
<reference evidence="1 2" key="1">
    <citation type="submission" date="2020-07" db="EMBL/GenBank/DDBJ databases">
        <title>Sequencing the genomes of 1000 actinobacteria strains.</title>
        <authorList>
            <person name="Klenk H.-P."/>
        </authorList>
    </citation>
    <scope>NUCLEOTIDE SEQUENCE [LARGE SCALE GENOMIC DNA]</scope>
    <source>
        <strain evidence="1 2">DSM 42178</strain>
    </source>
</reference>
<keyword evidence="2" id="KW-1185">Reference proteome</keyword>
<evidence type="ECO:0000313" key="2">
    <source>
        <dbReference type="Proteomes" id="UP000567795"/>
    </source>
</evidence>
<evidence type="ECO:0008006" key="3">
    <source>
        <dbReference type="Google" id="ProtNLM"/>
    </source>
</evidence>
<sequence>MTTDLSATAAFMATHARLLDRRRFDLLTGRAHPDDVVSALAAYRNPDGGFGWSLEPDLRAPVSQPGHALHAFEALEDIGPDLPPAARRLAAGLCDWLASVTLPDGGLPFALPVPDADTAGCAPLWLKEDPRVSSLHLTAVVAALAHRVARHDPGVREHPWLARATEYCRSRIAELEAPRHALEYRYALWFLDAAHDVLPGAPAELARLAAWLPADAVLPVEGGADGEAMRPLDFSPQPHRPLRALLAPDAVEADLTRLAAERQADGGWIVDWHSHSEAAALEWRGWSTVRALTILRAHGMV</sequence>
<dbReference type="EMBL" id="JACBZD010000002">
    <property type="protein sequence ID" value="NYI07672.1"/>
    <property type="molecule type" value="Genomic_DNA"/>
</dbReference>
<gene>
    <name evidence="1" type="ORF">FHU37_004701</name>
</gene>
<dbReference type="InterPro" id="IPR008930">
    <property type="entry name" value="Terpenoid_cyclase/PrenylTrfase"/>
</dbReference>
<dbReference type="Gene3D" id="1.50.10.20">
    <property type="match status" value="1"/>
</dbReference>
<evidence type="ECO:0000313" key="1">
    <source>
        <dbReference type="EMBL" id="NYI07672.1"/>
    </source>
</evidence>
<comment type="caution">
    <text evidence="1">The sequence shown here is derived from an EMBL/GenBank/DDBJ whole genome shotgun (WGS) entry which is preliminary data.</text>
</comment>